<protein>
    <submittedName>
        <fullName evidence="2">Uncharacterized protein</fullName>
    </submittedName>
</protein>
<organism evidence="2 3">
    <name type="scientific">Bacillus wiedmannii</name>
    <dbReference type="NCBI Taxonomy" id="1890302"/>
    <lineage>
        <taxon>Bacteria</taxon>
        <taxon>Bacillati</taxon>
        <taxon>Bacillota</taxon>
        <taxon>Bacilli</taxon>
        <taxon>Bacillales</taxon>
        <taxon>Bacillaceae</taxon>
        <taxon>Bacillus</taxon>
        <taxon>Bacillus cereus group</taxon>
    </lineage>
</organism>
<keyword evidence="1" id="KW-0812">Transmembrane</keyword>
<dbReference type="AlphaFoldDB" id="A0A2C3UL81"/>
<dbReference type="RefSeq" id="WP_000265596.1">
    <property type="nucleotide sequence ID" value="NZ_FMBG01000012.1"/>
</dbReference>
<feature type="transmembrane region" description="Helical" evidence="1">
    <location>
        <begin position="44"/>
        <end position="61"/>
    </location>
</feature>
<accession>J9AIX4</accession>
<sequence>MWKKINNYKFHLKDLKFMTWLFPIVGLLYAYDFFSGLIFHQEFYWLKLICMIIMVLGFMDIRKKLKNNDYRTAR</sequence>
<keyword evidence="1" id="KW-1133">Transmembrane helix</keyword>
<reference evidence="2 3" key="1">
    <citation type="submission" date="2017-09" db="EMBL/GenBank/DDBJ databases">
        <title>Large-scale bioinformatics analysis of Bacillus genomes uncovers conserved roles of natural products in bacterial physiology.</title>
        <authorList>
            <consortium name="Agbiome Team Llc"/>
            <person name="Bleich R.M."/>
            <person name="Grubbs K.J."/>
            <person name="Santa Maria K.C."/>
            <person name="Allen S.E."/>
            <person name="Farag S."/>
            <person name="Shank E.A."/>
            <person name="Bowers A."/>
        </authorList>
    </citation>
    <scope>NUCLEOTIDE SEQUENCE [LARGE SCALE GENOMIC DNA]</scope>
    <source>
        <strain evidence="2 3">AFS065610</strain>
    </source>
</reference>
<evidence type="ECO:0000313" key="2">
    <source>
        <dbReference type="EMBL" id="PGD38969.1"/>
    </source>
</evidence>
<accession>A0A2C3UL81</accession>
<comment type="caution">
    <text evidence="2">The sequence shown here is derived from an EMBL/GenBank/DDBJ whole genome shotgun (WGS) entry which is preliminary data.</text>
</comment>
<evidence type="ECO:0000313" key="3">
    <source>
        <dbReference type="Proteomes" id="UP000223472"/>
    </source>
</evidence>
<proteinExistence type="predicted"/>
<dbReference type="EMBL" id="NVIY01000008">
    <property type="protein sequence ID" value="PGD38969.1"/>
    <property type="molecule type" value="Genomic_DNA"/>
</dbReference>
<name>A0A2C3UL81_9BACI</name>
<gene>
    <name evidence="2" type="ORF">COM27_05355</name>
</gene>
<dbReference type="Proteomes" id="UP000223472">
    <property type="component" value="Unassembled WGS sequence"/>
</dbReference>
<evidence type="ECO:0000256" key="1">
    <source>
        <dbReference type="SAM" id="Phobius"/>
    </source>
</evidence>
<feature type="transmembrane region" description="Helical" evidence="1">
    <location>
        <begin position="20"/>
        <end position="38"/>
    </location>
</feature>
<keyword evidence="1" id="KW-0472">Membrane</keyword>